<dbReference type="VEuPathDB" id="FungiDB:Bcin01g01770"/>
<dbReference type="GeneID" id="5436219"/>
<reference evidence="2 3" key="1">
    <citation type="journal article" date="2011" name="PLoS Genet.">
        <title>Genomic analysis of the necrotrophic fungal pathogens Sclerotinia sclerotiorum and Botrytis cinerea.</title>
        <authorList>
            <person name="Amselem J."/>
            <person name="Cuomo C.A."/>
            <person name="van Kan J.A."/>
            <person name="Viaud M."/>
            <person name="Benito E.P."/>
            <person name="Couloux A."/>
            <person name="Coutinho P.M."/>
            <person name="de Vries R.P."/>
            <person name="Dyer P.S."/>
            <person name="Fillinger S."/>
            <person name="Fournier E."/>
            <person name="Gout L."/>
            <person name="Hahn M."/>
            <person name="Kohn L."/>
            <person name="Lapalu N."/>
            <person name="Plummer K.M."/>
            <person name="Pradier J.M."/>
            <person name="Quevillon E."/>
            <person name="Sharon A."/>
            <person name="Simon A."/>
            <person name="ten Have A."/>
            <person name="Tudzynski B."/>
            <person name="Tudzynski P."/>
            <person name="Wincker P."/>
            <person name="Andrew M."/>
            <person name="Anthouard V."/>
            <person name="Beever R.E."/>
            <person name="Beffa R."/>
            <person name="Benoit I."/>
            <person name="Bouzid O."/>
            <person name="Brault B."/>
            <person name="Chen Z."/>
            <person name="Choquer M."/>
            <person name="Collemare J."/>
            <person name="Cotton P."/>
            <person name="Danchin E.G."/>
            <person name="Da Silva C."/>
            <person name="Gautier A."/>
            <person name="Giraud C."/>
            <person name="Giraud T."/>
            <person name="Gonzalez C."/>
            <person name="Grossetete S."/>
            <person name="Guldener U."/>
            <person name="Henrissat B."/>
            <person name="Howlett B.J."/>
            <person name="Kodira C."/>
            <person name="Kretschmer M."/>
            <person name="Lappartient A."/>
            <person name="Leroch M."/>
            <person name="Levis C."/>
            <person name="Mauceli E."/>
            <person name="Neuveglise C."/>
            <person name="Oeser B."/>
            <person name="Pearson M."/>
            <person name="Poulain J."/>
            <person name="Poussereau N."/>
            <person name="Quesneville H."/>
            <person name="Rascle C."/>
            <person name="Schumacher J."/>
            <person name="Segurens B."/>
            <person name="Sexton A."/>
            <person name="Silva E."/>
            <person name="Sirven C."/>
            <person name="Soanes D.M."/>
            <person name="Talbot N.J."/>
            <person name="Templeton M."/>
            <person name="Yandava C."/>
            <person name="Yarden O."/>
            <person name="Zeng Q."/>
            <person name="Rollins J.A."/>
            <person name="Lebrun M.H."/>
            <person name="Dickman M."/>
        </authorList>
    </citation>
    <scope>NUCLEOTIDE SEQUENCE [LARGE SCALE GENOMIC DNA]</scope>
    <source>
        <strain evidence="2 3">B05.10</strain>
    </source>
</reference>
<gene>
    <name evidence="2" type="ORF">BCIN_01g01770</name>
</gene>
<reference evidence="2 3" key="3">
    <citation type="journal article" date="2017" name="Mol. Plant Pathol.">
        <title>A gapless genome sequence of the fungus Botrytis cinerea.</title>
        <authorList>
            <person name="Van Kan J.A."/>
            <person name="Stassen J.H."/>
            <person name="Mosbach A."/>
            <person name="Van Der Lee T.A."/>
            <person name="Faino L."/>
            <person name="Farmer A.D."/>
            <person name="Papasotiriou D.G."/>
            <person name="Zhou S."/>
            <person name="Seidl M.F."/>
            <person name="Cottam E."/>
            <person name="Edel D."/>
            <person name="Hahn M."/>
            <person name="Schwartz D.C."/>
            <person name="Dietrich R.A."/>
            <person name="Widdison S."/>
            <person name="Scalliet G."/>
        </authorList>
    </citation>
    <scope>NUCLEOTIDE SEQUENCE [LARGE SCALE GENOMIC DNA]</scope>
    <source>
        <strain evidence="2 3">B05.10</strain>
    </source>
</reference>
<dbReference type="KEGG" id="bfu:BCIN_01g01770"/>
<organism evidence="2 3">
    <name type="scientific">Botryotinia fuckeliana (strain B05.10)</name>
    <name type="common">Noble rot fungus</name>
    <name type="synonym">Botrytis cinerea</name>
    <dbReference type="NCBI Taxonomy" id="332648"/>
    <lineage>
        <taxon>Eukaryota</taxon>
        <taxon>Fungi</taxon>
        <taxon>Dikarya</taxon>
        <taxon>Ascomycota</taxon>
        <taxon>Pezizomycotina</taxon>
        <taxon>Leotiomycetes</taxon>
        <taxon>Helotiales</taxon>
        <taxon>Sclerotiniaceae</taxon>
        <taxon>Botrytis</taxon>
    </lineage>
</organism>
<dbReference type="Proteomes" id="UP000001798">
    <property type="component" value="Chromosome 1"/>
</dbReference>
<evidence type="ECO:0000313" key="2">
    <source>
        <dbReference type="EMBL" id="ATZ45384.1"/>
    </source>
</evidence>
<feature type="domain" description="DNA mismatch repair protein HSM3 N-terminal" evidence="1">
    <location>
        <begin position="15"/>
        <end position="119"/>
    </location>
</feature>
<name>A0A384J4D2_BOTFB</name>
<dbReference type="InterPro" id="IPR041335">
    <property type="entry name" value="HSM3_N"/>
</dbReference>
<protein>
    <recommendedName>
        <fullName evidence="1">DNA mismatch repair protein HSM3 N-terminal domain-containing protein</fullName>
    </recommendedName>
</protein>
<dbReference type="OMA" id="QWAALSM"/>
<dbReference type="OrthoDB" id="4538483at2759"/>
<sequence length="360" mass="40102">MDVDDTPIFKLEELEAHLQDLVKSPDTPIDTKLFDAVELQLTEYNISPLIPKLLPTITQILLTTQQDPTVLASLSVKLLQPITFPQALQLASEDALILALRSPIPAANILAIKIIQKATKSSADVANLSGMRGVVENYIRTWLGSPHVGVGEKATQVLGELLDVDSVRELTHITNGVGNMDIDAQRPPGQGALWRRIFQDVEIYEILFSLCSLKTIGKDDGQLDEKQKTLAQARLLRILPHLVTVGFDYLTRPTLSQVDKEYISPRDDGKLGLLYFAAMEMVDKEDLLMHMTLTIFFLELLEALSTVEWLFGPRQTYVAEMIRKAMESDVELRQSIEGVTLSPESTSQTKELIISLKLLS</sequence>
<dbReference type="Gene3D" id="1.25.10.50">
    <property type="match status" value="1"/>
</dbReference>
<evidence type="ECO:0000259" key="1">
    <source>
        <dbReference type="Pfam" id="PF18795"/>
    </source>
</evidence>
<dbReference type="RefSeq" id="XP_001555651.1">
    <property type="nucleotide sequence ID" value="XM_001555601.2"/>
</dbReference>
<dbReference type="Pfam" id="PF18795">
    <property type="entry name" value="HSM3_N"/>
    <property type="match status" value="1"/>
</dbReference>
<accession>A0A384J4D2</accession>
<proteinExistence type="predicted"/>
<reference evidence="2 3" key="2">
    <citation type="journal article" date="2012" name="Eukaryot. Cell">
        <title>Genome update of Botrytis cinerea strains B05.10 and T4.</title>
        <authorList>
            <person name="Staats M."/>
            <person name="van Kan J.A."/>
        </authorList>
    </citation>
    <scope>NUCLEOTIDE SEQUENCE [LARGE SCALE GENOMIC DNA]</scope>
    <source>
        <strain evidence="2 3">B05.10</strain>
    </source>
</reference>
<dbReference type="EMBL" id="CP009805">
    <property type="protein sequence ID" value="ATZ45384.1"/>
    <property type="molecule type" value="Genomic_DNA"/>
</dbReference>
<dbReference type="AlphaFoldDB" id="A0A384J4D2"/>
<keyword evidence="3" id="KW-1185">Reference proteome</keyword>
<evidence type="ECO:0000313" key="3">
    <source>
        <dbReference type="Proteomes" id="UP000001798"/>
    </source>
</evidence>